<dbReference type="PROSITE" id="PS50883">
    <property type="entry name" value="EAL"/>
    <property type="match status" value="1"/>
</dbReference>
<evidence type="ECO:0000313" key="2">
    <source>
        <dbReference type="EMBL" id="RCW76834.1"/>
    </source>
</evidence>
<dbReference type="PANTHER" id="PTHR33121">
    <property type="entry name" value="CYCLIC DI-GMP PHOSPHODIESTERASE PDEF"/>
    <property type="match status" value="1"/>
</dbReference>
<evidence type="ECO:0000313" key="3">
    <source>
        <dbReference type="Proteomes" id="UP000252585"/>
    </source>
</evidence>
<dbReference type="EMBL" id="QPJJ01000002">
    <property type="protein sequence ID" value="RCW76834.1"/>
    <property type="molecule type" value="Genomic_DNA"/>
</dbReference>
<proteinExistence type="predicted"/>
<keyword evidence="3" id="KW-1185">Reference proteome</keyword>
<dbReference type="SUPFAM" id="SSF141868">
    <property type="entry name" value="EAL domain-like"/>
    <property type="match status" value="1"/>
</dbReference>
<dbReference type="GO" id="GO:0071111">
    <property type="term" value="F:cyclic-guanylate-specific phosphodiesterase activity"/>
    <property type="evidence" value="ECO:0007669"/>
    <property type="project" value="InterPro"/>
</dbReference>
<accession>A0A368YF76</accession>
<comment type="caution">
    <text evidence="2">The sequence shown here is derived from an EMBL/GenBank/DDBJ whole genome shotgun (WGS) entry which is preliminary data.</text>
</comment>
<dbReference type="AlphaFoldDB" id="A0A368YF76"/>
<dbReference type="Gene3D" id="3.20.20.450">
    <property type="entry name" value="EAL domain"/>
    <property type="match status" value="1"/>
</dbReference>
<dbReference type="PANTHER" id="PTHR33121:SF76">
    <property type="entry name" value="SIGNALING PROTEIN"/>
    <property type="match status" value="1"/>
</dbReference>
<gene>
    <name evidence="2" type="ORF">DFR57_102109</name>
</gene>
<feature type="domain" description="EAL" evidence="1">
    <location>
        <begin position="86"/>
        <end position="330"/>
    </location>
</feature>
<name>A0A368YF76_9BACI</name>
<dbReference type="InterPro" id="IPR050706">
    <property type="entry name" value="Cyclic-di-GMP_PDE-like"/>
</dbReference>
<dbReference type="InterPro" id="IPR001633">
    <property type="entry name" value="EAL_dom"/>
</dbReference>
<reference evidence="2 3" key="1">
    <citation type="submission" date="2018-07" db="EMBL/GenBank/DDBJ databases">
        <title>Genomic Encyclopedia of Type Strains, Phase IV (KMG-IV): sequencing the most valuable type-strain genomes for metagenomic binning, comparative biology and taxonomic classification.</title>
        <authorList>
            <person name="Goeker M."/>
        </authorList>
    </citation>
    <scope>NUCLEOTIDE SEQUENCE [LARGE SCALE GENOMIC DNA]</scope>
    <source>
        <strain evidence="2 3">DSM 27696</strain>
    </source>
</reference>
<dbReference type="Proteomes" id="UP000252585">
    <property type="component" value="Unassembled WGS sequence"/>
</dbReference>
<evidence type="ECO:0000259" key="1">
    <source>
        <dbReference type="PROSITE" id="PS50883"/>
    </source>
</evidence>
<protein>
    <submittedName>
        <fullName evidence="2">EAL domain-containing protein (Putative c-di-GMP-specific phosphodiesterase class I)</fullName>
    </submittedName>
</protein>
<organism evidence="2 3">
    <name type="scientific">Saliterribacillus persicus</name>
    <dbReference type="NCBI Taxonomy" id="930114"/>
    <lineage>
        <taxon>Bacteria</taxon>
        <taxon>Bacillati</taxon>
        <taxon>Bacillota</taxon>
        <taxon>Bacilli</taxon>
        <taxon>Bacillales</taxon>
        <taxon>Bacillaceae</taxon>
        <taxon>Saliterribacillus</taxon>
    </lineage>
</organism>
<dbReference type="InterPro" id="IPR035919">
    <property type="entry name" value="EAL_sf"/>
</dbReference>
<dbReference type="SMART" id="SM00052">
    <property type="entry name" value="EAL"/>
    <property type="match status" value="1"/>
</dbReference>
<dbReference type="CDD" id="cd01948">
    <property type="entry name" value="EAL"/>
    <property type="match status" value="1"/>
</dbReference>
<dbReference type="Pfam" id="PF00563">
    <property type="entry name" value="EAL"/>
    <property type="match status" value="1"/>
</dbReference>
<sequence>MPCENCSMKNQQIKVKVVDDNKKIMEMMEKYLIRLDIPVEKDKNILKVNEIGASDLLDFSQDHLQDETVEFQLLDREWKSIDEINDFLEAEWIDEVINNKHIHCHYQPIVTRHKEIYAYELLARFKNEDGTIIYPNEIFEAANNRGRIYALDRLCRMTAVRHATKIVNGAKAFINFIPTSIYAPEFCLRSTTSLAKELNIDTADLVFEVVETEQVEDVKHLKSILHYYRERGFQYALDDVGAGYNTIDLLADLSPRYMKLDMQYVQGVAEDKEKQIVALKFLEKAEELGATSLAEGIENEQDFIWLKQKGYQLFQGYYFGKPEAEPKLVI</sequence>